<evidence type="ECO:0000313" key="3">
    <source>
        <dbReference type="EMBL" id="HEM67089.1"/>
    </source>
</evidence>
<dbReference type="GO" id="GO:0016740">
    <property type="term" value="F:transferase activity"/>
    <property type="evidence" value="ECO:0007669"/>
    <property type="project" value="UniProtKB-KW"/>
</dbReference>
<feature type="domain" description="DJ-1/PfpI" evidence="2">
    <location>
        <begin position="16"/>
        <end position="198"/>
    </location>
</feature>
<reference evidence="3" key="1">
    <citation type="journal article" date="2020" name="mSystems">
        <title>Genome- and Community-Level Interaction Insights into Carbon Utilization and Element Cycling Functions of Hydrothermarchaeota in Hydrothermal Sediment.</title>
        <authorList>
            <person name="Zhou Z."/>
            <person name="Liu Y."/>
            <person name="Xu W."/>
            <person name="Pan J."/>
            <person name="Luo Z.H."/>
            <person name="Li M."/>
        </authorList>
    </citation>
    <scope>NUCLEOTIDE SEQUENCE [LARGE SCALE GENOMIC DNA]</scope>
    <source>
        <strain evidence="3">SpSt-125</strain>
    </source>
</reference>
<dbReference type="InterPro" id="IPR002818">
    <property type="entry name" value="DJ-1/PfpI"/>
</dbReference>
<dbReference type="PROSITE" id="PS51276">
    <property type="entry name" value="PEPTIDASE_C56_PFPI"/>
    <property type="match status" value="1"/>
</dbReference>
<sequence>MSLVRRVGPGTKLKGKRVAIIAANEFEDIELLYPFLRLSEEGAEVIIIPVRRGLHPRPAIPIKPVSGRYGTPIPLEVFSEGERYIIRELKEIKPEEIDAVIIPGGFSPDALRIDEEVLTFIKKVHELGKVIAAICHGPQVLISAGLVKGRKVTAYRAVKDDLVNAGAEYVDEPAVRDGNIITARVPDDLPEFCQLIIEVLSKRK</sequence>
<comment type="caution">
    <text evidence="3">The sequence shown here is derived from an EMBL/GenBank/DDBJ whole genome shotgun (WGS) entry which is preliminary data.</text>
</comment>
<accession>A0A7J2U3E0</accession>
<proteinExistence type="inferred from homology"/>
<dbReference type="Gene3D" id="3.40.50.880">
    <property type="match status" value="1"/>
</dbReference>
<evidence type="ECO:0000259" key="2">
    <source>
        <dbReference type="Pfam" id="PF01965"/>
    </source>
</evidence>
<dbReference type="EMBL" id="DSEU01000040">
    <property type="protein sequence ID" value="HEM67089.1"/>
    <property type="molecule type" value="Genomic_DNA"/>
</dbReference>
<keyword evidence="3" id="KW-0315">Glutamine amidotransferase</keyword>
<dbReference type="SUPFAM" id="SSF52317">
    <property type="entry name" value="Class I glutamine amidotransferase-like"/>
    <property type="match status" value="1"/>
</dbReference>
<dbReference type="NCBIfam" id="TIGR01382">
    <property type="entry name" value="PfpI"/>
    <property type="match status" value="1"/>
</dbReference>
<name>A0A7J2U3E0_9CREN</name>
<comment type="similarity">
    <text evidence="1">Belongs to the peptidase C56 family.</text>
</comment>
<protein>
    <submittedName>
        <fullName evidence="3">Type 1 glutamine amidotransferase</fullName>
    </submittedName>
</protein>
<dbReference type="Pfam" id="PF01965">
    <property type="entry name" value="DJ-1_PfpI"/>
    <property type="match status" value="1"/>
</dbReference>
<dbReference type="CDD" id="cd03134">
    <property type="entry name" value="GATase1_PfpI_like"/>
    <property type="match status" value="1"/>
</dbReference>
<dbReference type="InterPro" id="IPR029062">
    <property type="entry name" value="Class_I_gatase-like"/>
</dbReference>
<evidence type="ECO:0000256" key="1">
    <source>
        <dbReference type="ARBA" id="ARBA00008542"/>
    </source>
</evidence>
<dbReference type="AlphaFoldDB" id="A0A7J2U3E0"/>
<organism evidence="3">
    <name type="scientific">Ignisphaera aggregans</name>
    <dbReference type="NCBI Taxonomy" id="334771"/>
    <lineage>
        <taxon>Archaea</taxon>
        <taxon>Thermoproteota</taxon>
        <taxon>Thermoprotei</taxon>
        <taxon>Desulfurococcales</taxon>
        <taxon>Desulfurococcaceae</taxon>
        <taxon>Ignisphaera</taxon>
    </lineage>
</organism>
<dbReference type="PANTHER" id="PTHR42733:SF12">
    <property type="entry name" value="PROTEINASE"/>
    <property type="match status" value="1"/>
</dbReference>
<keyword evidence="3" id="KW-0808">Transferase</keyword>
<dbReference type="PANTHER" id="PTHR42733">
    <property type="entry name" value="DJ-1 PROTEIN"/>
    <property type="match status" value="1"/>
</dbReference>
<gene>
    <name evidence="3" type="ORF">ENO26_05935</name>
</gene>
<dbReference type="InterPro" id="IPR006286">
    <property type="entry name" value="C56_PfpI-like"/>
</dbReference>